<dbReference type="InterPro" id="IPR027417">
    <property type="entry name" value="P-loop_NTPase"/>
</dbReference>
<evidence type="ECO:0000256" key="7">
    <source>
        <dbReference type="ARBA" id="ARBA00022840"/>
    </source>
</evidence>
<feature type="binding site" evidence="9 12">
    <location>
        <begin position="374"/>
        <end position="381"/>
    </location>
    <ligand>
        <name>ATP</name>
        <dbReference type="ChEBI" id="CHEBI:30616"/>
    </ligand>
</feature>
<dbReference type="GO" id="GO:0005524">
    <property type="term" value="F:ATP binding"/>
    <property type="evidence" value="ECO:0007669"/>
    <property type="project" value="UniProtKB-UniRule"/>
</dbReference>
<dbReference type="InterPro" id="IPR003593">
    <property type="entry name" value="AAA+_ATPase"/>
</dbReference>
<dbReference type="CDD" id="cd19500">
    <property type="entry name" value="RecA-like_Lon"/>
    <property type="match status" value="1"/>
</dbReference>
<evidence type="ECO:0000256" key="5">
    <source>
        <dbReference type="ARBA" id="ARBA00022801"/>
    </source>
</evidence>
<dbReference type="InterPro" id="IPR027065">
    <property type="entry name" value="Lon_Prtase"/>
</dbReference>
<dbReference type="Gene3D" id="3.30.230.10">
    <property type="match status" value="1"/>
</dbReference>
<comment type="similarity">
    <text evidence="9 10 13 14">Belongs to the peptidase S16 family.</text>
</comment>
<dbReference type="GO" id="GO:0034605">
    <property type="term" value="P:cellular response to heat"/>
    <property type="evidence" value="ECO:0007669"/>
    <property type="project" value="UniProtKB-UniRule"/>
</dbReference>
<dbReference type="InterPro" id="IPR003959">
    <property type="entry name" value="ATPase_AAA_core"/>
</dbReference>
<proteinExistence type="evidence at transcript level"/>
<dbReference type="InterPro" id="IPR015947">
    <property type="entry name" value="PUA-like_sf"/>
</dbReference>
<keyword evidence="8 9" id="KW-0346">Stress response</keyword>
<reference evidence="18" key="1">
    <citation type="submission" date="2022-12" db="EMBL/GenBank/DDBJ databases">
        <title>Reference genome sequencing for broad-spectrum identification of bacterial and archaeal isolates by mass spectrometry.</title>
        <authorList>
            <person name="Sekiguchi Y."/>
            <person name="Tourlousse D.M."/>
        </authorList>
    </citation>
    <scope>NUCLEOTIDE SEQUENCE</scope>
    <source>
        <strain evidence="18">TSL-P1</strain>
    </source>
</reference>
<comment type="subunit">
    <text evidence="9 10">Homohexamer. Organized in a ring with a central cavity.</text>
</comment>
<keyword evidence="4 9" id="KW-0547">Nucleotide-binding</keyword>
<dbReference type="GO" id="GO:0005737">
    <property type="term" value="C:cytoplasm"/>
    <property type="evidence" value="ECO:0007669"/>
    <property type="project" value="UniProtKB-SubCell"/>
</dbReference>
<dbReference type="Gene3D" id="1.20.5.5270">
    <property type="match status" value="1"/>
</dbReference>
<keyword evidence="15" id="KW-0175">Coiled coil</keyword>
<dbReference type="InterPro" id="IPR027543">
    <property type="entry name" value="Lon_bac"/>
</dbReference>
<dbReference type="GO" id="GO:0004176">
    <property type="term" value="F:ATP-dependent peptidase activity"/>
    <property type="evidence" value="ECO:0007669"/>
    <property type="project" value="UniProtKB-UniRule"/>
</dbReference>
<dbReference type="InterPro" id="IPR003111">
    <property type="entry name" value="Lon_prtase_N"/>
</dbReference>
<dbReference type="PANTHER" id="PTHR10046">
    <property type="entry name" value="ATP DEPENDENT LON PROTEASE FAMILY MEMBER"/>
    <property type="match status" value="1"/>
</dbReference>
<evidence type="ECO:0000256" key="1">
    <source>
        <dbReference type="ARBA" id="ARBA00004496"/>
    </source>
</evidence>
<evidence type="ECO:0000313" key="18">
    <source>
        <dbReference type="EMBL" id="GLI53404.1"/>
    </source>
</evidence>
<feature type="domain" description="Lon proteolytic" evidence="16">
    <location>
        <begin position="610"/>
        <end position="791"/>
    </location>
</feature>
<feature type="active site" evidence="9 11">
    <location>
        <position position="740"/>
    </location>
</feature>
<dbReference type="GO" id="GO:0006515">
    <property type="term" value="P:protein quality control for misfolded or incompletely synthesized proteins"/>
    <property type="evidence" value="ECO:0007669"/>
    <property type="project" value="UniProtKB-UniRule"/>
</dbReference>
<dbReference type="Pfam" id="PF02190">
    <property type="entry name" value="LON_substr_bdg"/>
    <property type="match status" value="1"/>
</dbReference>
<keyword evidence="19" id="KW-1185">Reference proteome</keyword>
<evidence type="ECO:0000256" key="8">
    <source>
        <dbReference type="ARBA" id="ARBA00023016"/>
    </source>
</evidence>
<evidence type="ECO:0000256" key="12">
    <source>
        <dbReference type="PIRSR" id="PIRSR001174-2"/>
    </source>
</evidence>
<dbReference type="Proteomes" id="UP001144297">
    <property type="component" value="Unassembled WGS sequence"/>
</dbReference>
<dbReference type="FunFam" id="3.40.50.300:FF:000382">
    <property type="entry name" value="Lon protease homolog 2, peroxisomal"/>
    <property type="match status" value="1"/>
</dbReference>
<evidence type="ECO:0000256" key="6">
    <source>
        <dbReference type="ARBA" id="ARBA00022825"/>
    </source>
</evidence>
<dbReference type="InterPro" id="IPR054594">
    <property type="entry name" value="Lon_lid"/>
</dbReference>
<dbReference type="Pfam" id="PF22667">
    <property type="entry name" value="Lon_lid"/>
    <property type="match status" value="1"/>
</dbReference>
<comment type="induction">
    <text evidence="9">By heat shock.</text>
</comment>
<dbReference type="FunFam" id="1.20.5.5270:FF:000002">
    <property type="entry name" value="Lon protease homolog"/>
    <property type="match status" value="1"/>
</dbReference>
<evidence type="ECO:0000259" key="17">
    <source>
        <dbReference type="PROSITE" id="PS51787"/>
    </source>
</evidence>
<dbReference type="GO" id="GO:0004252">
    <property type="term" value="F:serine-type endopeptidase activity"/>
    <property type="evidence" value="ECO:0007669"/>
    <property type="project" value="UniProtKB-UniRule"/>
</dbReference>
<dbReference type="FunFam" id="3.30.230.10:FF:000019">
    <property type="entry name" value="Lon protease homolog 2, peroxisomal"/>
    <property type="match status" value="1"/>
</dbReference>
<keyword evidence="6 9" id="KW-0720">Serine protease</keyword>
<dbReference type="InterPro" id="IPR008268">
    <property type="entry name" value="Peptidase_S16_AS"/>
</dbReference>
<gene>
    <name evidence="9 18" type="primary">lon</name>
    <name evidence="18" type="ORF">TISLANDTSLP1_10970</name>
</gene>
<dbReference type="NCBIfam" id="TIGR00763">
    <property type="entry name" value="lon"/>
    <property type="match status" value="1"/>
</dbReference>
<dbReference type="HAMAP" id="MF_01973">
    <property type="entry name" value="lon_bact"/>
    <property type="match status" value="1"/>
</dbReference>
<dbReference type="AlphaFoldDB" id="A0A9W6LKA2"/>
<dbReference type="Gene3D" id="3.40.50.300">
    <property type="entry name" value="P-loop containing nucleotide triphosphate hydrolases"/>
    <property type="match status" value="1"/>
</dbReference>
<comment type="function">
    <text evidence="9">ATP-dependent serine protease that mediates the selective degradation of mutant and abnormal proteins as well as certain short-lived regulatory proteins. Required for cellular homeostasis and for survival from DNA damage and developmental changes induced by stress. Degrades polypeptides processively to yield small peptide fragments that are 5 to 10 amino acids long. Binds to DNA in a double-stranded, site-specific manner.</text>
</comment>
<dbReference type="Pfam" id="PF00004">
    <property type="entry name" value="AAA"/>
    <property type="match status" value="1"/>
</dbReference>
<dbReference type="PROSITE" id="PS51787">
    <property type="entry name" value="LON_N"/>
    <property type="match status" value="1"/>
</dbReference>
<dbReference type="EC" id="3.4.21.53" evidence="9 10"/>
<keyword evidence="3 9" id="KW-0645">Protease</keyword>
<evidence type="ECO:0000256" key="11">
    <source>
        <dbReference type="PIRSR" id="PIRSR001174-1"/>
    </source>
</evidence>
<dbReference type="Gene3D" id="1.20.58.1480">
    <property type="match status" value="1"/>
</dbReference>
<evidence type="ECO:0000313" key="19">
    <source>
        <dbReference type="Proteomes" id="UP001144297"/>
    </source>
</evidence>
<accession>A0A9W6LKA2</accession>
<evidence type="ECO:0000256" key="15">
    <source>
        <dbReference type="SAM" id="Coils"/>
    </source>
</evidence>
<dbReference type="PIRSF" id="PIRSF001174">
    <property type="entry name" value="Lon_proteas"/>
    <property type="match status" value="1"/>
</dbReference>
<evidence type="ECO:0000256" key="4">
    <source>
        <dbReference type="ARBA" id="ARBA00022741"/>
    </source>
</evidence>
<dbReference type="GO" id="GO:0043565">
    <property type="term" value="F:sequence-specific DNA binding"/>
    <property type="evidence" value="ECO:0007669"/>
    <property type="project" value="UniProtKB-UniRule"/>
</dbReference>
<evidence type="ECO:0000256" key="2">
    <source>
        <dbReference type="ARBA" id="ARBA00022490"/>
    </source>
</evidence>
<dbReference type="Gene3D" id="1.10.8.60">
    <property type="match status" value="1"/>
</dbReference>
<dbReference type="SMART" id="SM00382">
    <property type="entry name" value="AAA"/>
    <property type="match status" value="1"/>
</dbReference>
<keyword evidence="5 9" id="KW-0378">Hydrolase</keyword>
<keyword evidence="7 9" id="KW-0067">ATP-binding</keyword>
<feature type="active site" evidence="9 11">
    <location>
        <position position="697"/>
    </location>
</feature>
<evidence type="ECO:0000256" key="14">
    <source>
        <dbReference type="RuleBase" id="RU000591"/>
    </source>
</evidence>
<organism evidence="18 19">
    <name type="scientific">Thermodesulfovibrio yellowstonii</name>
    <dbReference type="NCBI Taxonomy" id="28262"/>
    <lineage>
        <taxon>Bacteria</taxon>
        <taxon>Pseudomonadati</taxon>
        <taxon>Nitrospirota</taxon>
        <taxon>Thermodesulfovibrionia</taxon>
        <taxon>Thermodesulfovibrionales</taxon>
        <taxon>Thermodesulfovibrionaceae</taxon>
        <taxon>Thermodesulfovibrio</taxon>
    </lineage>
</organism>
<dbReference type="InterPro" id="IPR008269">
    <property type="entry name" value="Lon_proteolytic"/>
</dbReference>
<keyword evidence="2 9" id="KW-0963">Cytoplasm</keyword>
<dbReference type="Pfam" id="PF05362">
    <property type="entry name" value="Lon_C"/>
    <property type="match status" value="1"/>
</dbReference>
<dbReference type="InterPro" id="IPR014721">
    <property type="entry name" value="Ribsml_uS5_D2-typ_fold_subgr"/>
</dbReference>
<dbReference type="NCBIfam" id="NF008053">
    <property type="entry name" value="PRK10787.1"/>
    <property type="match status" value="1"/>
</dbReference>
<dbReference type="GO" id="GO:0016887">
    <property type="term" value="F:ATP hydrolysis activity"/>
    <property type="evidence" value="ECO:0007669"/>
    <property type="project" value="UniProtKB-UniRule"/>
</dbReference>
<evidence type="ECO:0000259" key="16">
    <source>
        <dbReference type="PROSITE" id="PS51786"/>
    </source>
</evidence>
<dbReference type="InterPro" id="IPR004815">
    <property type="entry name" value="Lon_bac/euk-typ"/>
</dbReference>
<dbReference type="SUPFAM" id="SSF88697">
    <property type="entry name" value="PUA domain-like"/>
    <property type="match status" value="1"/>
</dbReference>
<comment type="subcellular location">
    <subcellularLocation>
        <location evidence="1 9 10">Cytoplasm</location>
    </subcellularLocation>
</comment>
<dbReference type="PRINTS" id="PR00830">
    <property type="entry name" value="ENDOLAPTASE"/>
</dbReference>
<dbReference type="InterPro" id="IPR020568">
    <property type="entry name" value="Ribosomal_Su5_D2-typ_SF"/>
</dbReference>
<dbReference type="Gene3D" id="2.30.130.40">
    <property type="entry name" value="LON domain-like"/>
    <property type="match status" value="1"/>
</dbReference>
<dbReference type="SUPFAM" id="SSF52540">
    <property type="entry name" value="P-loop containing nucleoside triphosphate hydrolases"/>
    <property type="match status" value="1"/>
</dbReference>
<dbReference type="EMBL" id="BSDX01000001">
    <property type="protein sequence ID" value="GLI53404.1"/>
    <property type="molecule type" value="Genomic_DNA"/>
</dbReference>
<dbReference type="SMART" id="SM00464">
    <property type="entry name" value="LON"/>
    <property type="match status" value="1"/>
</dbReference>
<comment type="catalytic activity">
    <reaction evidence="9 10 13">
        <text>Hydrolysis of proteins in presence of ATP.</text>
        <dbReference type="EC" id="3.4.21.53"/>
    </reaction>
</comment>
<dbReference type="InterPro" id="IPR046336">
    <property type="entry name" value="Lon_prtase_N_sf"/>
</dbReference>
<dbReference type="PROSITE" id="PS51786">
    <property type="entry name" value="LON_PROTEOLYTIC"/>
    <property type="match status" value="1"/>
</dbReference>
<sequence>MDEIKKEDKEQSNEKQENKEIEIPEQLPILAVRDIVIFPYMIIPLFVGRDISVKAVEHSLNTNRLILLLTQKDFNIETPEPQDLYNIGTVCMIMRMLRLPDGRLKILVQGLSKAKALEFSQFEGFYLAKIEKIEDIQLKEFTLEHEALVRTVKEQLEKAISLGKNIPPDAMVIIENIDEPGRLADLIASNLGLKSSEAQQILEITDPFERLNKIREILNREIQLLTIQQKIKKEARDEIDKTQREYFLREQLKAIQKELGDIDEKAEEINEFRKKIEEAKMPQKVKEEAEKQLKRLERMHPEAAESAVVRTYLEWLTELPWSRSTEDRLDIKAAKEVLDKDHYDLEKVKERILEYLSVRKLKEKMKGPILCFIGPPGVGKTSLGRSIAKALGREFVRISLGGVRDEAEIRGHRRTYVGALPGRIIQGIRQAGTNNPVFMLDEIDKLGMDFRGDPSSALLEVLDPEQNNSFVDHYLAVPFDLSNVMFVCTGNIADTIPSALRDRMEIIYLSGYTEEEKLQIAKKYLIPKQLEEHGLNYSIMKISDKAIKYIITHYTREAGVRNLEREIANLCRKVAKFIAEGKKKKFYITPQKVSKFIGAPKYLPEEELKKEEVGVATGLAWTEAGGDVIYVEATIMKGKGNLILTGQLGEVMKESAQAALSYVKSKAKELKIDEKLFSTMDLHIHVPAGAIPKDGPSAGITMASAIASVFTGKPLRKDVAMTGEITLRGRVLPIGGLKEKVLAAKRMGIKTVIIPKRNKKDLEELPKYVKEGMKFILAESMDQVLKHIFSKIKTKIDKRQVVTV</sequence>
<dbReference type="SUPFAM" id="SSF54211">
    <property type="entry name" value="Ribosomal protein S5 domain 2-like"/>
    <property type="match status" value="1"/>
</dbReference>
<evidence type="ECO:0000256" key="10">
    <source>
        <dbReference type="PIRNR" id="PIRNR001174"/>
    </source>
</evidence>
<evidence type="ECO:0000256" key="13">
    <source>
        <dbReference type="PROSITE-ProRule" id="PRU01122"/>
    </source>
</evidence>
<evidence type="ECO:0000256" key="9">
    <source>
        <dbReference type="HAMAP-Rule" id="MF_01973"/>
    </source>
</evidence>
<name>A0A9W6LKA2_9BACT</name>
<evidence type="ECO:0000256" key="3">
    <source>
        <dbReference type="ARBA" id="ARBA00022670"/>
    </source>
</evidence>
<comment type="caution">
    <text evidence="18">The sequence shown here is derived from an EMBL/GenBank/DDBJ whole genome shotgun (WGS) entry which is preliminary data.</text>
</comment>
<dbReference type="PROSITE" id="PS01046">
    <property type="entry name" value="LON_SER"/>
    <property type="match status" value="1"/>
</dbReference>
<feature type="domain" description="Lon N-terminal" evidence="17">
    <location>
        <begin position="27"/>
        <end position="222"/>
    </location>
</feature>
<protein>
    <recommendedName>
        <fullName evidence="9 10">Lon protease</fullName>
        <ecNumber evidence="9 10">3.4.21.53</ecNumber>
    </recommendedName>
    <alternativeName>
        <fullName evidence="9">ATP-dependent protease La</fullName>
    </alternativeName>
</protein>
<feature type="coiled-coil region" evidence="15">
    <location>
        <begin position="208"/>
        <end position="306"/>
    </location>
</feature>